<keyword evidence="2" id="KW-0472">Membrane</keyword>
<dbReference type="OMA" id="DIPMAYH"/>
<protein>
    <submittedName>
        <fullName evidence="3">Uncharacterized protein</fullName>
    </submittedName>
</protein>
<keyword evidence="4" id="KW-1185">Reference proteome</keyword>
<dbReference type="InParanoid" id="A0A2H3CXG8"/>
<dbReference type="AlphaFoldDB" id="A0A2H3CXG8"/>
<sequence>MIIAIRQITVYGPTSTVTVPAAAEATDGASLGRNSSNGAAKSTLEWLFIALVCILILSIISRRMMQLKARRVPVSHFFRSPRSVSPSRGFPVATPGYALPQLSDIPMAYHPPTRARAGGTAQEDRGDKDALPAYDKAGSPPKYVEIESTCIPRMDSERAPSVTINTGPTLGCETQAAGARS</sequence>
<feature type="transmembrane region" description="Helical" evidence="2">
    <location>
        <begin position="43"/>
        <end position="61"/>
    </location>
</feature>
<evidence type="ECO:0000313" key="3">
    <source>
        <dbReference type="EMBL" id="PBK87705.1"/>
    </source>
</evidence>
<name>A0A2H3CXG8_ARMGA</name>
<dbReference type="EMBL" id="KZ293677">
    <property type="protein sequence ID" value="PBK87705.1"/>
    <property type="molecule type" value="Genomic_DNA"/>
</dbReference>
<dbReference type="Proteomes" id="UP000217790">
    <property type="component" value="Unassembled WGS sequence"/>
</dbReference>
<keyword evidence="2" id="KW-0812">Transmembrane</keyword>
<organism evidence="3 4">
    <name type="scientific">Armillaria gallica</name>
    <name type="common">Bulbous honey fungus</name>
    <name type="synonym">Armillaria bulbosa</name>
    <dbReference type="NCBI Taxonomy" id="47427"/>
    <lineage>
        <taxon>Eukaryota</taxon>
        <taxon>Fungi</taxon>
        <taxon>Dikarya</taxon>
        <taxon>Basidiomycota</taxon>
        <taxon>Agaricomycotina</taxon>
        <taxon>Agaricomycetes</taxon>
        <taxon>Agaricomycetidae</taxon>
        <taxon>Agaricales</taxon>
        <taxon>Marasmiineae</taxon>
        <taxon>Physalacriaceae</taxon>
        <taxon>Armillaria</taxon>
    </lineage>
</organism>
<feature type="region of interest" description="Disordered" evidence="1">
    <location>
        <begin position="114"/>
        <end position="140"/>
    </location>
</feature>
<keyword evidence="2" id="KW-1133">Transmembrane helix</keyword>
<evidence type="ECO:0000313" key="4">
    <source>
        <dbReference type="Proteomes" id="UP000217790"/>
    </source>
</evidence>
<dbReference type="OrthoDB" id="2974599at2759"/>
<accession>A0A2H3CXG8</accession>
<proteinExistence type="predicted"/>
<evidence type="ECO:0000256" key="2">
    <source>
        <dbReference type="SAM" id="Phobius"/>
    </source>
</evidence>
<evidence type="ECO:0000256" key="1">
    <source>
        <dbReference type="SAM" id="MobiDB-lite"/>
    </source>
</evidence>
<reference evidence="4" key="1">
    <citation type="journal article" date="2017" name="Nat. Ecol. Evol.">
        <title>Genome expansion and lineage-specific genetic innovations in the forest pathogenic fungi Armillaria.</title>
        <authorList>
            <person name="Sipos G."/>
            <person name="Prasanna A.N."/>
            <person name="Walter M.C."/>
            <person name="O'Connor E."/>
            <person name="Balint B."/>
            <person name="Krizsan K."/>
            <person name="Kiss B."/>
            <person name="Hess J."/>
            <person name="Varga T."/>
            <person name="Slot J."/>
            <person name="Riley R."/>
            <person name="Boka B."/>
            <person name="Rigling D."/>
            <person name="Barry K."/>
            <person name="Lee J."/>
            <person name="Mihaltcheva S."/>
            <person name="LaButti K."/>
            <person name="Lipzen A."/>
            <person name="Waldron R."/>
            <person name="Moloney N.M."/>
            <person name="Sperisen C."/>
            <person name="Kredics L."/>
            <person name="Vagvoelgyi C."/>
            <person name="Patrignani A."/>
            <person name="Fitzpatrick D."/>
            <person name="Nagy I."/>
            <person name="Doyle S."/>
            <person name="Anderson J.B."/>
            <person name="Grigoriev I.V."/>
            <person name="Gueldener U."/>
            <person name="Muensterkoetter M."/>
            <person name="Nagy L.G."/>
        </authorList>
    </citation>
    <scope>NUCLEOTIDE SEQUENCE [LARGE SCALE GENOMIC DNA]</scope>
    <source>
        <strain evidence="4">Ar21-2</strain>
    </source>
</reference>
<feature type="region of interest" description="Disordered" evidence="1">
    <location>
        <begin position="154"/>
        <end position="181"/>
    </location>
</feature>
<gene>
    <name evidence="3" type="ORF">ARMGADRAFT_1168438</name>
</gene>